<dbReference type="InterPro" id="IPR050194">
    <property type="entry name" value="Glycosyltransferase_grp1"/>
</dbReference>
<keyword evidence="3" id="KW-1185">Reference proteome</keyword>
<feature type="domain" description="Glycosyl transferase family 1" evidence="1">
    <location>
        <begin position="188"/>
        <end position="332"/>
    </location>
</feature>
<accession>A0A1E5T1E7</accession>
<organism evidence="2 3">
    <name type="scientific">Roseivirga misakiensis</name>
    <dbReference type="NCBI Taxonomy" id="1563681"/>
    <lineage>
        <taxon>Bacteria</taxon>
        <taxon>Pseudomonadati</taxon>
        <taxon>Bacteroidota</taxon>
        <taxon>Cytophagia</taxon>
        <taxon>Cytophagales</taxon>
        <taxon>Roseivirgaceae</taxon>
        <taxon>Roseivirga</taxon>
    </lineage>
</organism>
<gene>
    <name evidence="2" type="ORF">BFP71_17515</name>
</gene>
<dbReference type="EMBL" id="MDGQ01000005">
    <property type="protein sequence ID" value="OEK05202.1"/>
    <property type="molecule type" value="Genomic_DNA"/>
</dbReference>
<dbReference type="GO" id="GO:0016757">
    <property type="term" value="F:glycosyltransferase activity"/>
    <property type="evidence" value="ECO:0007669"/>
    <property type="project" value="InterPro"/>
</dbReference>
<protein>
    <recommendedName>
        <fullName evidence="1">Glycosyl transferase family 1 domain-containing protein</fullName>
    </recommendedName>
</protein>
<evidence type="ECO:0000259" key="1">
    <source>
        <dbReference type="Pfam" id="PF00534"/>
    </source>
</evidence>
<dbReference type="STRING" id="1563681.BFP71_17515"/>
<proteinExistence type="predicted"/>
<dbReference type="SUPFAM" id="SSF53756">
    <property type="entry name" value="UDP-Glycosyltransferase/glycogen phosphorylase"/>
    <property type="match status" value="1"/>
</dbReference>
<dbReference type="OrthoDB" id="9811902at2"/>
<comment type="caution">
    <text evidence="2">The sequence shown here is derived from an EMBL/GenBank/DDBJ whole genome shotgun (WGS) entry which is preliminary data.</text>
</comment>
<evidence type="ECO:0000313" key="3">
    <source>
        <dbReference type="Proteomes" id="UP000095552"/>
    </source>
</evidence>
<evidence type="ECO:0000313" key="2">
    <source>
        <dbReference type="EMBL" id="OEK05202.1"/>
    </source>
</evidence>
<dbReference type="Pfam" id="PF00534">
    <property type="entry name" value="Glycos_transf_1"/>
    <property type="match status" value="1"/>
</dbReference>
<dbReference type="InterPro" id="IPR001296">
    <property type="entry name" value="Glyco_trans_1"/>
</dbReference>
<dbReference type="PANTHER" id="PTHR45947:SF3">
    <property type="entry name" value="SULFOQUINOVOSYL TRANSFERASE SQD2"/>
    <property type="match status" value="1"/>
</dbReference>
<name>A0A1E5T1E7_9BACT</name>
<dbReference type="RefSeq" id="WP_069836706.1">
    <property type="nucleotide sequence ID" value="NZ_MDGQ01000005.1"/>
</dbReference>
<dbReference type="Proteomes" id="UP000095552">
    <property type="component" value="Unassembled WGS sequence"/>
</dbReference>
<dbReference type="Gene3D" id="3.40.50.2000">
    <property type="entry name" value="Glycogen Phosphorylase B"/>
    <property type="match status" value="2"/>
</dbReference>
<sequence length="364" mass="41947">MSKTNAPIKIAHILYSGQGGLGTYFQNFVRIDKKRRFQHFAFFYGIEPLYEEYETFCQQHQITYQYLRRNGKLDFAAFKACKSFIKKNEITYALLHTFSLSPFYWRIRRYVKVISIDHTPYQVKTRLEWIYTALNHLLAFKAIYFYRDQFQLLKSKFPFLKIGAHTSFLPKTVDIDIFKPQQLDNESGRPFTIGTTARIIQGKRHDLLIEAVKYLKDQGQTIHLRIAGDGPNLNTCQELVAMLGLHDQVEFTGRLTSKEILHFYQSLDAYAHASEGETVCYCIMEAQACGLTILASDVEGINNVIMHGEDGFLFENEVTSVANALLEISLQRVLLPTMAEKSRLLAEDNYWKHNPVDGIASLLI</sequence>
<reference evidence="2 3" key="1">
    <citation type="submission" date="2016-08" db="EMBL/GenBank/DDBJ databases">
        <title>Draft genome of Fabibacter sp. strain SK-8.</title>
        <authorList>
            <person name="Wong S.-K."/>
            <person name="Hamasaki K."/>
            <person name="Yoshizawa S."/>
        </authorList>
    </citation>
    <scope>NUCLEOTIDE SEQUENCE [LARGE SCALE GENOMIC DNA]</scope>
    <source>
        <strain evidence="2 3">SK-8</strain>
    </source>
</reference>
<dbReference type="PANTHER" id="PTHR45947">
    <property type="entry name" value="SULFOQUINOVOSYL TRANSFERASE SQD2"/>
    <property type="match status" value="1"/>
</dbReference>
<dbReference type="AlphaFoldDB" id="A0A1E5T1E7"/>